<organism evidence="1">
    <name type="scientific">Arundo donax</name>
    <name type="common">Giant reed</name>
    <name type="synonym">Donax arundinaceus</name>
    <dbReference type="NCBI Taxonomy" id="35708"/>
    <lineage>
        <taxon>Eukaryota</taxon>
        <taxon>Viridiplantae</taxon>
        <taxon>Streptophyta</taxon>
        <taxon>Embryophyta</taxon>
        <taxon>Tracheophyta</taxon>
        <taxon>Spermatophyta</taxon>
        <taxon>Magnoliopsida</taxon>
        <taxon>Liliopsida</taxon>
        <taxon>Poales</taxon>
        <taxon>Poaceae</taxon>
        <taxon>PACMAD clade</taxon>
        <taxon>Arundinoideae</taxon>
        <taxon>Arundineae</taxon>
        <taxon>Arundo</taxon>
    </lineage>
</organism>
<sequence>MLPALRSCRRRPRHPRLEQTTMVAGDDRTLVNPGKMPCHPLCSSPDTLLLKQIGRGFRLSRMRLADSRTALRPR</sequence>
<name>A0A0A9HDA9_ARUDO</name>
<protein>
    <submittedName>
        <fullName evidence="1">Uncharacterized protein</fullName>
    </submittedName>
</protein>
<reference evidence="1" key="1">
    <citation type="submission" date="2014-09" db="EMBL/GenBank/DDBJ databases">
        <authorList>
            <person name="Magalhaes I.L.F."/>
            <person name="Oliveira U."/>
            <person name="Santos F.R."/>
            <person name="Vidigal T.H.D.A."/>
            <person name="Brescovit A.D."/>
            <person name="Santos A.J."/>
        </authorList>
    </citation>
    <scope>NUCLEOTIDE SEQUENCE</scope>
    <source>
        <tissue evidence="1">Shoot tissue taken approximately 20 cm above the soil surface</tissue>
    </source>
</reference>
<dbReference type="EMBL" id="GBRH01163164">
    <property type="protein sequence ID" value="JAE34732.1"/>
    <property type="molecule type" value="Transcribed_RNA"/>
</dbReference>
<evidence type="ECO:0000313" key="1">
    <source>
        <dbReference type="EMBL" id="JAE34732.1"/>
    </source>
</evidence>
<proteinExistence type="predicted"/>
<dbReference type="AlphaFoldDB" id="A0A0A9HDA9"/>
<accession>A0A0A9HDA9</accession>
<reference evidence="1" key="2">
    <citation type="journal article" date="2015" name="Data Brief">
        <title>Shoot transcriptome of the giant reed, Arundo donax.</title>
        <authorList>
            <person name="Barrero R.A."/>
            <person name="Guerrero F.D."/>
            <person name="Moolhuijzen P."/>
            <person name="Goolsby J.A."/>
            <person name="Tidwell J."/>
            <person name="Bellgard S.E."/>
            <person name="Bellgard M.I."/>
        </authorList>
    </citation>
    <scope>NUCLEOTIDE SEQUENCE</scope>
    <source>
        <tissue evidence="1">Shoot tissue taken approximately 20 cm above the soil surface</tissue>
    </source>
</reference>